<feature type="compositionally biased region" description="Pro residues" evidence="1">
    <location>
        <begin position="315"/>
        <end position="325"/>
    </location>
</feature>
<dbReference type="OrthoDB" id="1393025at2"/>
<dbReference type="Pfam" id="PF11751">
    <property type="entry name" value="PorP_SprF"/>
    <property type="match status" value="1"/>
</dbReference>
<dbReference type="GeneID" id="85017234"/>
<evidence type="ECO:0000313" key="4">
    <source>
        <dbReference type="Proteomes" id="UP000182771"/>
    </source>
</evidence>
<sequence>MKRGRYYRICILFLTMVSTWAQEQKGFYVPYQMPTHAFVRFNTFVANPAAPLVVNYQEHNVGLYYRNQWMGYKNDNFSLMGLSYGRNWRETSSMNLFLYKRNVTVMTNYGVVLNYGHLIHLSDNVRIGMGLNVIPSFSGLDKGRIRVADPADPLLQVGNSFDFVLQPGGYLAFGDFYLMGTAENLIDYSAGASKAMTEFRDKTFTAQLMYRKALDSRSDLLEDGYWSVAFRATKEFDGYNFGGHAMIDLPALGWANLGYTQRNGLIAGVGFNLSQQWSLGIEYENAMGVKVPQLGSTLGVYLNVQFGGERQKRTPPAPAKPPRLPVVPAKEEPKKEEPQPLVPHNPEVKPKPVKPNQAPISVKTETMEGVPAGHYVVIGVYANPRNAYSFLQQMGKRYEVSSFVNKKNGLTYIYLGKGALSLEDAQNLMRKYMLNIDFIGGIWVLEAK</sequence>
<name>A0A1H2ZE07_9FLAO</name>
<feature type="region of interest" description="Disordered" evidence="1">
    <location>
        <begin position="309"/>
        <end position="355"/>
    </location>
</feature>
<accession>A0A1H2ZE07</accession>
<proteinExistence type="predicted"/>
<reference evidence="3 4" key="1">
    <citation type="submission" date="2016-10" db="EMBL/GenBank/DDBJ databases">
        <authorList>
            <person name="Varghese N."/>
            <person name="Submissions S."/>
        </authorList>
    </citation>
    <scope>NUCLEOTIDE SEQUENCE [LARGE SCALE GENOMIC DNA]</scope>
    <source>
        <strain evidence="3 4">DSM 11449</strain>
    </source>
</reference>
<dbReference type="AlphaFoldDB" id="A0A1H2ZE07"/>
<comment type="caution">
    <text evidence="3">The sequence shown here is derived from an EMBL/GenBank/DDBJ whole genome shotgun (WGS) entry which is preliminary data.</text>
</comment>
<evidence type="ECO:0000256" key="2">
    <source>
        <dbReference type="SAM" id="SignalP"/>
    </source>
</evidence>
<protein>
    <submittedName>
        <fullName evidence="3">Type IX secretion system membrane protein, PorP/SprF family</fullName>
    </submittedName>
</protein>
<dbReference type="NCBIfam" id="TIGR03519">
    <property type="entry name" value="T9SS_PorP_fam"/>
    <property type="match status" value="1"/>
</dbReference>
<dbReference type="EMBL" id="FNND01000010">
    <property type="protein sequence ID" value="SDX15606.1"/>
    <property type="molecule type" value="Genomic_DNA"/>
</dbReference>
<feature type="signal peptide" evidence="2">
    <location>
        <begin position="1"/>
        <end position="21"/>
    </location>
</feature>
<evidence type="ECO:0000256" key="1">
    <source>
        <dbReference type="SAM" id="MobiDB-lite"/>
    </source>
</evidence>
<dbReference type="Proteomes" id="UP000182771">
    <property type="component" value="Unassembled WGS sequence"/>
</dbReference>
<dbReference type="RefSeq" id="WP_016421172.1">
    <property type="nucleotide sequence ID" value="NZ_FNND01000010.1"/>
</dbReference>
<evidence type="ECO:0000313" key="3">
    <source>
        <dbReference type="EMBL" id="SDX15606.1"/>
    </source>
</evidence>
<organism evidence="3 4">
    <name type="scientific">Capnocytophaga granulosa</name>
    <dbReference type="NCBI Taxonomy" id="45242"/>
    <lineage>
        <taxon>Bacteria</taxon>
        <taxon>Pseudomonadati</taxon>
        <taxon>Bacteroidota</taxon>
        <taxon>Flavobacteriia</taxon>
        <taxon>Flavobacteriales</taxon>
        <taxon>Flavobacteriaceae</taxon>
        <taxon>Capnocytophaga</taxon>
    </lineage>
</organism>
<keyword evidence="4" id="KW-1185">Reference proteome</keyword>
<feature type="chain" id="PRO_5028996877" evidence="2">
    <location>
        <begin position="22"/>
        <end position="448"/>
    </location>
</feature>
<feature type="compositionally biased region" description="Basic and acidic residues" evidence="1">
    <location>
        <begin position="329"/>
        <end position="338"/>
    </location>
</feature>
<keyword evidence="2" id="KW-0732">Signal</keyword>
<dbReference type="InterPro" id="IPR019861">
    <property type="entry name" value="PorP/SprF_Bacteroidetes"/>
</dbReference>
<gene>
    <name evidence="3" type="ORF">SAMN05444420_1103</name>
</gene>